<name>A0A397JCL6_9GLOM</name>
<dbReference type="EMBL" id="PQFF01000085">
    <property type="protein sequence ID" value="RHZ83656.1"/>
    <property type="molecule type" value="Genomic_DNA"/>
</dbReference>
<evidence type="ECO:0000313" key="1">
    <source>
        <dbReference type="EMBL" id="RHZ83656.1"/>
    </source>
</evidence>
<dbReference type="Proteomes" id="UP000266861">
    <property type="component" value="Unassembled WGS sequence"/>
</dbReference>
<gene>
    <name evidence="1" type="ORF">Glove_89g86</name>
</gene>
<proteinExistence type="predicted"/>
<organism evidence="1 2">
    <name type="scientific">Diversispora epigaea</name>
    <dbReference type="NCBI Taxonomy" id="1348612"/>
    <lineage>
        <taxon>Eukaryota</taxon>
        <taxon>Fungi</taxon>
        <taxon>Fungi incertae sedis</taxon>
        <taxon>Mucoromycota</taxon>
        <taxon>Glomeromycotina</taxon>
        <taxon>Glomeromycetes</taxon>
        <taxon>Diversisporales</taxon>
        <taxon>Diversisporaceae</taxon>
        <taxon>Diversispora</taxon>
    </lineage>
</organism>
<accession>A0A397JCL6</accession>
<reference evidence="1 2" key="1">
    <citation type="submission" date="2018-08" db="EMBL/GenBank/DDBJ databases">
        <title>Genome and evolution of the arbuscular mycorrhizal fungus Diversispora epigaea (formerly Glomus versiforme) and its bacterial endosymbionts.</title>
        <authorList>
            <person name="Sun X."/>
            <person name="Fei Z."/>
            <person name="Harrison M."/>
        </authorList>
    </citation>
    <scope>NUCLEOTIDE SEQUENCE [LARGE SCALE GENOMIC DNA]</scope>
    <source>
        <strain evidence="1 2">IT104</strain>
    </source>
</reference>
<comment type="caution">
    <text evidence="1">The sequence shown here is derived from an EMBL/GenBank/DDBJ whole genome shotgun (WGS) entry which is preliminary data.</text>
</comment>
<dbReference type="AlphaFoldDB" id="A0A397JCL6"/>
<protein>
    <submittedName>
        <fullName evidence="1">Uncharacterized protein</fullName>
    </submittedName>
</protein>
<evidence type="ECO:0000313" key="2">
    <source>
        <dbReference type="Proteomes" id="UP000266861"/>
    </source>
</evidence>
<sequence>MYCGVVGLHSSAFTIGSVGNSGDISGDIYFNLSDTTSKRRLETTDENNISFQENEQKATNGNNNNFESCLQVNGEIKNKTELNINSQENNKKKLI</sequence>
<keyword evidence="2" id="KW-1185">Reference proteome</keyword>